<sequence>MHSTQPADVIPMTNLSHAQRETSGVFSSEQEQLPPASSEPTTRKATAMVSDHAIKDQSVRLPFARFMAAYLCLCLCYFTSYLDMNAVTLSLPTISKSLNAGPSITWAGTAFLLGQTSFQPLFGRLSDIAGRKPVMMAAVFCICAGGLLAGFARSPVWLYVARAMNGAGSAGISSLVAIIVGDLVSLKDRGKYQGLIAISIGTGGMCGPFVAAGLVRTGPEGWRWAFWVPSMVAAGCLVLMFFLLPLKSVKGNGREKLLKIDWFGVGASVTGIVLLLIPINSGGSIFPWTGPLTISMLTIGSIFFVVFVLVEGYVAKIPIMPLYLFRQRPRTILYVQGLLHDFVWQATQYFMPLYFQTVRGYSPLQSAILILPYLAGQCIAGSISGPIMSRFARCLPVLRFGFALWTLGAGLKVLFSLDTSIAVYVVALAVEGAGVGLVHQPGLVALQAFSTSKDRAVATSTRNLLRSLGGVAGVAVSTAMVYAVTSGALRNAVPPLLLERVLDGSWQVGDAEAAEFEPTILEAKLKGFRAVFIMSVPVMALCLLGSFFVSDVVLKGDEKEDIEANDTQPPLQVPSTGYVGNETKG</sequence>
<dbReference type="GO" id="GO:0005886">
    <property type="term" value="C:plasma membrane"/>
    <property type="evidence" value="ECO:0007669"/>
    <property type="project" value="TreeGrafter"/>
</dbReference>
<reference evidence="9" key="1">
    <citation type="journal article" date="2013" name="Genome Announc.">
        <title>Draft genome sequence of the grapevine dieback fungus Eutypa lata UCR-EL1.</title>
        <authorList>
            <person name="Blanco-Ulate B."/>
            <person name="Rolshausen P.E."/>
            <person name="Cantu D."/>
        </authorList>
    </citation>
    <scope>NUCLEOTIDE SEQUENCE [LARGE SCALE GENOMIC DNA]</scope>
    <source>
        <strain evidence="9">UCR-EL1</strain>
    </source>
</reference>
<dbReference type="PANTHER" id="PTHR23501:SF78">
    <property type="entry name" value="MAJOR FACILITATOR SUPERFAMILY (MFS) PROFILE DOMAIN-CONTAINING PROTEIN-RELATED"/>
    <property type="match status" value="1"/>
</dbReference>
<dbReference type="Proteomes" id="UP000012174">
    <property type="component" value="Unassembled WGS sequence"/>
</dbReference>
<dbReference type="OMA" id="GGSIWPW"/>
<dbReference type="EMBL" id="KB705373">
    <property type="protein sequence ID" value="EMR72815.1"/>
    <property type="molecule type" value="Genomic_DNA"/>
</dbReference>
<feature type="transmembrane region" description="Helical" evidence="6">
    <location>
        <begin position="258"/>
        <end position="279"/>
    </location>
</feature>
<feature type="transmembrane region" description="Helical" evidence="6">
    <location>
        <begin position="331"/>
        <end position="351"/>
    </location>
</feature>
<feature type="transmembrane region" description="Helical" evidence="6">
    <location>
        <begin position="192"/>
        <end position="212"/>
    </location>
</feature>
<feature type="region of interest" description="Disordered" evidence="5">
    <location>
        <begin position="561"/>
        <end position="585"/>
    </location>
</feature>
<feature type="domain" description="Major facilitator superfamily (MFS) profile" evidence="7">
    <location>
        <begin position="69"/>
        <end position="554"/>
    </location>
</feature>
<protein>
    <submittedName>
        <fullName evidence="8">Mfs protein</fullName>
    </submittedName>
</protein>
<feature type="transmembrane region" description="Helical" evidence="6">
    <location>
        <begin position="363"/>
        <end position="385"/>
    </location>
</feature>
<feature type="transmembrane region" description="Helical" evidence="6">
    <location>
        <begin position="421"/>
        <end position="446"/>
    </location>
</feature>
<keyword evidence="2 6" id="KW-0812">Transmembrane</keyword>
<evidence type="ECO:0000256" key="1">
    <source>
        <dbReference type="ARBA" id="ARBA00004141"/>
    </source>
</evidence>
<feature type="transmembrane region" description="Helical" evidence="6">
    <location>
        <begin position="63"/>
        <end position="84"/>
    </location>
</feature>
<feature type="compositionally biased region" description="Polar residues" evidence="5">
    <location>
        <begin position="20"/>
        <end position="31"/>
    </location>
</feature>
<evidence type="ECO:0000256" key="2">
    <source>
        <dbReference type="ARBA" id="ARBA00022692"/>
    </source>
</evidence>
<dbReference type="KEGG" id="ela:UCREL1_134"/>
<feature type="transmembrane region" description="Helical" evidence="6">
    <location>
        <begin position="224"/>
        <end position="246"/>
    </location>
</feature>
<dbReference type="OrthoDB" id="4763168at2759"/>
<comment type="subcellular location">
    <subcellularLocation>
        <location evidence="1">Membrane</location>
        <topology evidence="1">Multi-pass membrane protein</topology>
    </subcellularLocation>
</comment>
<feature type="region of interest" description="Disordered" evidence="5">
    <location>
        <begin position="20"/>
        <end position="42"/>
    </location>
</feature>
<proteinExistence type="predicted"/>
<accession>M7U1J4</accession>
<feature type="transmembrane region" description="Helical" evidence="6">
    <location>
        <begin position="104"/>
        <end position="122"/>
    </location>
</feature>
<evidence type="ECO:0000256" key="5">
    <source>
        <dbReference type="SAM" id="MobiDB-lite"/>
    </source>
</evidence>
<evidence type="ECO:0000259" key="7">
    <source>
        <dbReference type="PROSITE" id="PS50850"/>
    </source>
</evidence>
<dbReference type="PRINTS" id="PR01036">
    <property type="entry name" value="TCRTETB"/>
</dbReference>
<feature type="transmembrane region" description="Helical" evidence="6">
    <location>
        <begin position="467"/>
        <end position="489"/>
    </location>
</feature>
<dbReference type="SUPFAM" id="SSF103473">
    <property type="entry name" value="MFS general substrate transporter"/>
    <property type="match status" value="1"/>
</dbReference>
<evidence type="ECO:0000313" key="8">
    <source>
        <dbReference type="EMBL" id="EMR72815.1"/>
    </source>
</evidence>
<name>M7U1J4_EUTLA</name>
<dbReference type="STRING" id="1287681.M7U1J4"/>
<dbReference type="InterPro" id="IPR020846">
    <property type="entry name" value="MFS_dom"/>
</dbReference>
<keyword evidence="3 6" id="KW-1133">Transmembrane helix</keyword>
<feature type="transmembrane region" description="Helical" evidence="6">
    <location>
        <begin position="134"/>
        <end position="152"/>
    </location>
</feature>
<dbReference type="Gene3D" id="1.20.1250.20">
    <property type="entry name" value="MFS general substrate transporter like domains"/>
    <property type="match status" value="1"/>
</dbReference>
<dbReference type="InterPro" id="IPR011701">
    <property type="entry name" value="MFS"/>
</dbReference>
<dbReference type="PANTHER" id="PTHR23501">
    <property type="entry name" value="MAJOR FACILITATOR SUPERFAMILY"/>
    <property type="match status" value="1"/>
</dbReference>
<organism evidence="8 9">
    <name type="scientific">Eutypa lata (strain UCR-EL1)</name>
    <name type="common">Grapevine dieback disease fungus</name>
    <name type="synonym">Eutypa armeniacae</name>
    <dbReference type="NCBI Taxonomy" id="1287681"/>
    <lineage>
        <taxon>Eukaryota</taxon>
        <taxon>Fungi</taxon>
        <taxon>Dikarya</taxon>
        <taxon>Ascomycota</taxon>
        <taxon>Pezizomycotina</taxon>
        <taxon>Sordariomycetes</taxon>
        <taxon>Xylariomycetidae</taxon>
        <taxon>Xylariales</taxon>
        <taxon>Diatrypaceae</taxon>
        <taxon>Eutypa</taxon>
    </lineage>
</organism>
<feature type="transmembrane region" description="Helical" evidence="6">
    <location>
        <begin position="528"/>
        <end position="549"/>
    </location>
</feature>
<feature type="transmembrane region" description="Helical" evidence="6">
    <location>
        <begin position="285"/>
        <end position="310"/>
    </location>
</feature>
<dbReference type="InterPro" id="IPR036259">
    <property type="entry name" value="MFS_trans_sf"/>
</dbReference>
<evidence type="ECO:0000313" key="9">
    <source>
        <dbReference type="Proteomes" id="UP000012174"/>
    </source>
</evidence>
<dbReference type="Gene3D" id="1.20.1720.10">
    <property type="entry name" value="Multidrug resistance protein D"/>
    <property type="match status" value="1"/>
</dbReference>
<feature type="transmembrane region" description="Helical" evidence="6">
    <location>
        <begin position="397"/>
        <end position="415"/>
    </location>
</feature>
<dbReference type="AlphaFoldDB" id="M7U1J4"/>
<dbReference type="GO" id="GO:0022857">
    <property type="term" value="F:transmembrane transporter activity"/>
    <property type="evidence" value="ECO:0007669"/>
    <property type="project" value="InterPro"/>
</dbReference>
<gene>
    <name evidence="8" type="ORF">UCREL1_134</name>
</gene>
<evidence type="ECO:0000256" key="6">
    <source>
        <dbReference type="SAM" id="Phobius"/>
    </source>
</evidence>
<feature type="transmembrane region" description="Helical" evidence="6">
    <location>
        <begin position="158"/>
        <end position="180"/>
    </location>
</feature>
<dbReference type="PROSITE" id="PS50850">
    <property type="entry name" value="MFS"/>
    <property type="match status" value="1"/>
</dbReference>
<evidence type="ECO:0000256" key="4">
    <source>
        <dbReference type="ARBA" id="ARBA00023136"/>
    </source>
</evidence>
<evidence type="ECO:0000256" key="3">
    <source>
        <dbReference type="ARBA" id="ARBA00022989"/>
    </source>
</evidence>
<dbReference type="eggNOG" id="KOG0254">
    <property type="taxonomic scope" value="Eukaryota"/>
</dbReference>
<keyword evidence="4 6" id="KW-0472">Membrane</keyword>
<dbReference type="Pfam" id="PF07690">
    <property type="entry name" value="MFS_1"/>
    <property type="match status" value="1"/>
</dbReference>
<keyword evidence="9" id="KW-1185">Reference proteome</keyword>
<dbReference type="HOGENOM" id="CLU_000960_22_0_1"/>
<feature type="compositionally biased region" description="Polar residues" evidence="5">
    <location>
        <begin position="565"/>
        <end position="575"/>
    </location>
</feature>